<organism evidence="2 3">
    <name type="scientific">Pelolinea submarina</name>
    <dbReference type="NCBI Taxonomy" id="913107"/>
    <lineage>
        <taxon>Bacteria</taxon>
        <taxon>Bacillati</taxon>
        <taxon>Chloroflexota</taxon>
        <taxon>Anaerolineae</taxon>
        <taxon>Anaerolineales</taxon>
        <taxon>Anaerolineaceae</taxon>
        <taxon>Pelolinea</taxon>
    </lineage>
</organism>
<dbReference type="CDD" id="cd00195">
    <property type="entry name" value="UBCc_UEV"/>
    <property type="match status" value="1"/>
</dbReference>
<dbReference type="InterPro" id="IPR000608">
    <property type="entry name" value="UBC"/>
</dbReference>
<dbReference type="Pfam" id="PF00179">
    <property type="entry name" value="UQ_con"/>
    <property type="match status" value="1"/>
</dbReference>
<dbReference type="GO" id="GO:0016874">
    <property type="term" value="F:ligase activity"/>
    <property type="evidence" value="ECO:0007669"/>
    <property type="project" value="UniProtKB-KW"/>
</dbReference>
<evidence type="ECO:0000313" key="2">
    <source>
        <dbReference type="EMBL" id="REG11614.1"/>
    </source>
</evidence>
<protein>
    <submittedName>
        <fullName evidence="2">Ubiquitin-protein ligase</fullName>
    </submittedName>
</protein>
<dbReference type="PROSITE" id="PS50127">
    <property type="entry name" value="UBC_2"/>
    <property type="match status" value="1"/>
</dbReference>
<dbReference type="AlphaFoldDB" id="A0A347ZRA1"/>
<sequence>MADISVTLVLPNGSARRADVPDDVAVRDLLAELTSLLGLPTVGPDGRPMGYRMDSKALGRELREDETLAASGIPSEDRLMITTDITAGAGAISVNSNPRLRRLRKDYELIQEIDARSDLIQVKATSERVGLPPERYIITYKCKGIVSVDRSGNPKIGQHHQVEIYLHSQYPQRWPGMKWMTPIWHPNINHANGSVCIDAAWWSASRSLDRLVIMLGEMLQYKNFHDDPTKPPFPWDMEAAKWCREFRKKNPNYFPVDTRELLRPERIKFSKPTTTAKPKIKLK</sequence>
<name>A0A347ZRA1_9CHLR</name>
<dbReference type="Gene3D" id="3.10.110.10">
    <property type="entry name" value="Ubiquitin Conjugating Enzyme"/>
    <property type="match status" value="1"/>
</dbReference>
<feature type="domain" description="UBC core" evidence="1">
    <location>
        <begin position="98"/>
        <end position="263"/>
    </location>
</feature>
<dbReference type="InterPro" id="IPR024962">
    <property type="entry name" value="YukD-like"/>
</dbReference>
<gene>
    <name evidence="2" type="ORF">DFR64_1506</name>
</gene>
<keyword evidence="3" id="KW-1185">Reference proteome</keyword>
<dbReference type="EMBL" id="QUMS01000001">
    <property type="protein sequence ID" value="REG11614.1"/>
    <property type="molecule type" value="Genomic_DNA"/>
</dbReference>
<keyword evidence="2" id="KW-0436">Ligase</keyword>
<evidence type="ECO:0000313" key="3">
    <source>
        <dbReference type="Proteomes" id="UP000256388"/>
    </source>
</evidence>
<reference evidence="2 3" key="1">
    <citation type="submission" date="2018-08" db="EMBL/GenBank/DDBJ databases">
        <title>Genomic Encyclopedia of Type Strains, Phase IV (KMG-IV): sequencing the most valuable type-strain genomes for metagenomic binning, comparative biology and taxonomic classification.</title>
        <authorList>
            <person name="Goeker M."/>
        </authorList>
    </citation>
    <scope>NUCLEOTIDE SEQUENCE [LARGE SCALE GENOMIC DNA]</scope>
    <source>
        <strain evidence="2 3">DSM 23923</strain>
    </source>
</reference>
<dbReference type="SUPFAM" id="SSF54495">
    <property type="entry name" value="UBC-like"/>
    <property type="match status" value="1"/>
</dbReference>
<dbReference type="Proteomes" id="UP000256388">
    <property type="component" value="Unassembled WGS sequence"/>
</dbReference>
<dbReference type="RefSeq" id="WP_116224736.1">
    <property type="nucleotide sequence ID" value="NZ_AP018437.1"/>
</dbReference>
<proteinExistence type="predicted"/>
<accession>A0A347ZRA1</accession>
<dbReference type="InterPro" id="IPR016135">
    <property type="entry name" value="UBQ-conjugating_enzyme/RWD"/>
</dbReference>
<evidence type="ECO:0000259" key="1">
    <source>
        <dbReference type="PROSITE" id="PS50127"/>
    </source>
</evidence>
<dbReference type="Pfam" id="PF08817">
    <property type="entry name" value="YukD"/>
    <property type="match status" value="1"/>
</dbReference>
<dbReference type="OrthoDB" id="458288at2"/>
<comment type="caution">
    <text evidence="2">The sequence shown here is derived from an EMBL/GenBank/DDBJ whole genome shotgun (WGS) entry which is preliminary data.</text>
</comment>